<sequence length="78" mass="8954">MEGLTVSAKGHRYESGARKIITCLHCEHDRFEEGRALLNTRGFSFFDLDWLNRGATILTCMQCGLVHWFAHDVRRKGS</sequence>
<gene>
    <name evidence="1" type="ORF">BAA01_10725</name>
</gene>
<protein>
    <recommendedName>
        <fullName evidence="3">DNA-binding protein</fullName>
    </recommendedName>
</protein>
<comment type="caution">
    <text evidence="1">The sequence shown here is derived from an EMBL/GenBank/DDBJ whole genome shotgun (WGS) entry which is preliminary data.</text>
</comment>
<dbReference type="AlphaFoldDB" id="A0A1Y3PP68"/>
<evidence type="ECO:0008006" key="3">
    <source>
        <dbReference type="Google" id="ProtNLM"/>
    </source>
</evidence>
<evidence type="ECO:0000313" key="1">
    <source>
        <dbReference type="EMBL" id="OUM87916.1"/>
    </source>
</evidence>
<dbReference type="EMBL" id="LZRT01000067">
    <property type="protein sequence ID" value="OUM87916.1"/>
    <property type="molecule type" value="Genomic_DNA"/>
</dbReference>
<dbReference type="Proteomes" id="UP000196475">
    <property type="component" value="Unassembled WGS sequence"/>
</dbReference>
<evidence type="ECO:0000313" key="2">
    <source>
        <dbReference type="Proteomes" id="UP000196475"/>
    </source>
</evidence>
<accession>A0A1Y3PP68</accession>
<reference evidence="2" key="1">
    <citation type="submission" date="2016-06" db="EMBL/GenBank/DDBJ databases">
        <authorList>
            <person name="Nascimento L."/>
            <person name="Pereira R.V."/>
            <person name="Martins L.F."/>
            <person name="Quaggio R.B."/>
            <person name="Silva A.M."/>
            <person name="Setubal J.C."/>
        </authorList>
    </citation>
    <scope>NUCLEOTIDE SEQUENCE [LARGE SCALE GENOMIC DNA]</scope>
</reference>
<proteinExistence type="predicted"/>
<organism evidence="1 2">
    <name type="scientific">Bacillus thermozeamaize</name>
    <dbReference type="NCBI Taxonomy" id="230954"/>
    <lineage>
        <taxon>Bacteria</taxon>
        <taxon>Bacillati</taxon>
        <taxon>Bacillota</taxon>
        <taxon>Bacilli</taxon>
        <taxon>Bacillales</taxon>
        <taxon>Bacillaceae</taxon>
        <taxon>Bacillus</taxon>
    </lineage>
</organism>
<name>A0A1Y3PP68_9BACI</name>